<gene>
    <name evidence="1" type="ORF">Pla100_23200</name>
</gene>
<proteinExistence type="predicted"/>
<reference evidence="1 2" key="1">
    <citation type="submission" date="2019-02" db="EMBL/GenBank/DDBJ databases">
        <title>Deep-cultivation of Planctomycetes and their phenomic and genomic characterization uncovers novel biology.</title>
        <authorList>
            <person name="Wiegand S."/>
            <person name="Jogler M."/>
            <person name="Boedeker C."/>
            <person name="Pinto D."/>
            <person name="Vollmers J."/>
            <person name="Rivas-Marin E."/>
            <person name="Kohn T."/>
            <person name="Peeters S.H."/>
            <person name="Heuer A."/>
            <person name="Rast P."/>
            <person name="Oberbeckmann S."/>
            <person name="Bunk B."/>
            <person name="Jeske O."/>
            <person name="Meyerdierks A."/>
            <person name="Storesund J.E."/>
            <person name="Kallscheuer N."/>
            <person name="Luecker S."/>
            <person name="Lage O.M."/>
            <person name="Pohl T."/>
            <person name="Merkel B.J."/>
            <person name="Hornburger P."/>
            <person name="Mueller R.-W."/>
            <person name="Bruemmer F."/>
            <person name="Labrenz M."/>
            <person name="Spormann A.M."/>
            <person name="Op Den Camp H."/>
            <person name="Overmann J."/>
            <person name="Amann R."/>
            <person name="Jetten M.S.M."/>
            <person name="Mascher T."/>
            <person name="Medema M.H."/>
            <person name="Devos D.P."/>
            <person name="Kaster A.-K."/>
            <person name="Ovreas L."/>
            <person name="Rohde M."/>
            <person name="Galperin M.Y."/>
            <person name="Jogler C."/>
        </authorList>
    </citation>
    <scope>NUCLEOTIDE SEQUENCE [LARGE SCALE GENOMIC DNA]</scope>
    <source>
        <strain evidence="1 2">Pla100</strain>
    </source>
</reference>
<evidence type="ECO:0000313" key="2">
    <source>
        <dbReference type="Proteomes" id="UP000316213"/>
    </source>
</evidence>
<comment type="caution">
    <text evidence="1">The sequence shown here is derived from an EMBL/GenBank/DDBJ whole genome shotgun (WGS) entry which is preliminary data.</text>
</comment>
<dbReference type="AlphaFoldDB" id="A0A5C6ADM9"/>
<evidence type="ECO:0000313" key="1">
    <source>
        <dbReference type="EMBL" id="TWT97171.1"/>
    </source>
</evidence>
<dbReference type="EMBL" id="SJPM01000004">
    <property type="protein sequence ID" value="TWT97171.1"/>
    <property type="molecule type" value="Genomic_DNA"/>
</dbReference>
<sequence>MWRALILARSQRMVQKVWGFHPSRSALCKNCIHTKPKAVWMGLLQRFVEVDPSIERRSLD</sequence>
<protein>
    <submittedName>
        <fullName evidence="1">Uncharacterized protein</fullName>
    </submittedName>
</protein>
<organism evidence="1 2">
    <name type="scientific">Neorhodopirellula pilleata</name>
    <dbReference type="NCBI Taxonomy" id="2714738"/>
    <lineage>
        <taxon>Bacteria</taxon>
        <taxon>Pseudomonadati</taxon>
        <taxon>Planctomycetota</taxon>
        <taxon>Planctomycetia</taxon>
        <taxon>Pirellulales</taxon>
        <taxon>Pirellulaceae</taxon>
        <taxon>Neorhodopirellula</taxon>
    </lineage>
</organism>
<keyword evidence="2" id="KW-1185">Reference proteome</keyword>
<accession>A0A5C6ADM9</accession>
<dbReference type="Proteomes" id="UP000316213">
    <property type="component" value="Unassembled WGS sequence"/>
</dbReference>
<name>A0A5C6ADM9_9BACT</name>